<dbReference type="OrthoDB" id="103454at2759"/>
<organism evidence="8">
    <name type="scientific">Rhodotorula toruloides</name>
    <name type="common">Yeast</name>
    <name type="synonym">Rhodosporidium toruloides</name>
    <dbReference type="NCBI Taxonomy" id="5286"/>
    <lineage>
        <taxon>Eukaryota</taxon>
        <taxon>Fungi</taxon>
        <taxon>Dikarya</taxon>
        <taxon>Basidiomycota</taxon>
        <taxon>Pucciniomycotina</taxon>
        <taxon>Microbotryomycetes</taxon>
        <taxon>Sporidiobolales</taxon>
        <taxon>Sporidiobolaceae</taxon>
        <taxon>Rhodotorula</taxon>
    </lineage>
</organism>
<evidence type="ECO:0000256" key="5">
    <source>
        <dbReference type="ARBA" id="ARBA00023010"/>
    </source>
</evidence>
<dbReference type="GO" id="GO:0000972">
    <property type="term" value="P:transcription-dependent tethering of RNA polymerase II gene DNA at nuclear periphery"/>
    <property type="evidence" value="ECO:0007669"/>
    <property type="project" value="TreeGrafter"/>
</dbReference>
<dbReference type="GO" id="GO:0017056">
    <property type="term" value="F:structural constituent of nuclear pore"/>
    <property type="evidence" value="ECO:0007669"/>
    <property type="project" value="InterPro"/>
</dbReference>
<keyword evidence="2" id="KW-0813">Transport</keyword>
<comment type="subcellular location">
    <subcellularLocation>
        <location evidence="1">Nucleus envelope</location>
    </subcellularLocation>
</comment>
<name>A0A061B7H1_RHOTO</name>
<dbReference type="EMBL" id="LK052942">
    <property type="protein sequence ID" value="CDR42847.1"/>
    <property type="molecule type" value="Genomic_DNA"/>
</dbReference>
<dbReference type="Gene3D" id="1.20.58.1380">
    <property type="match status" value="1"/>
</dbReference>
<protein>
    <submittedName>
        <fullName evidence="8">RHTO0S07e04742g1_1</fullName>
    </submittedName>
</protein>
<accession>A0A061B7H1</accession>
<feature type="domain" description="Nucleoporin Nup133/Nup155-like C-terminal" evidence="7">
    <location>
        <begin position="92"/>
        <end position="232"/>
    </location>
</feature>
<reference evidence="8" key="1">
    <citation type="journal article" date="2014" name="Genome Announc.">
        <title>Draft genome sequence of Rhodosporidium toruloides CECT1137, an oleaginous yeast of biotechnological interest.</title>
        <authorList>
            <person name="Morin N."/>
            <person name="Calcas X."/>
            <person name="Devillers H."/>
            <person name="Durrens P."/>
            <person name="Sherman D.J."/>
            <person name="Nicaud J.-M."/>
            <person name="Neuveglise C."/>
        </authorList>
    </citation>
    <scope>NUCLEOTIDE SEQUENCE</scope>
    <source>
        <strain evidence="8">CECT1137</strain>
    </source>
</reference>
<dbReference type="InterPro" id="IPR037624">
    <property type="entry name" value="Nup133-like"/>
</dbReference>
<dbReference type="PANTHER" id="PTHR13405">
    <property type="entry name" value="NUCLEAR PORE COMPLEX PROTEIN NUP133"/>
    <property type="match status" value="1"/>
</dbReference>
<keyword evidence="3" id="KW-0509">mRNA transport</keyword>
<keyword evidence="5" id="KW-0811">Translocation</keyword>
<evidence type="ECO:0000256" key="3">
    <source>
        <dbReference type="ARBA" id="ARBA00022816"/>
    </source>
</evidence>
<evidence type="ECO:0000256" key="4">
    <source>
        <dbReference type="ARBA" id="ARBA00022927"/>
    </source>
</evidence>
<dbReference type="InterPro" id="IPR007187">
    <property type="entry name" value="Nucleoporin_Nup133/Nup155_C"/>
</dbReference>
<evidence type="ECO:0000259" key="7">
    <source>
        <dbReference type="Pfam" id="PF03177"/>
    </source>
</evidence>
<sequence length="308" mass="34485">MSEKQAVQAELKMQMAGVAEYVLSAFEERLLYLETVNGDAPAPELRQLRDRYLEVRPRFNRMLVAIGKVAAAYELGERHHDFDSLVHLSNDPTHGSPSRIRSYLDQYRRDFAFPLYRFYLDQGKLRTLLEPEEAHRPLLIAFLDSTDDNKLAWINDVAIDRFDHASLALSTEAAEEPSVATKKLMLSLSKLAQVAQLDQQAFEGEDVQRALEAVDDNLDLVNTQQNLSTFFSSLLSGTEMRMPSTEQGEVVAARIASALTDRPALAQRSGERLACRGRLSSLCSACFDVQRTPHTTSCATGRLRFGSS</sequence>
<evidence type="ECO:0000256" key="1">
    <source>
        <dbReference type="ARBA" id="ARBA00004259"/>
    </source>
</evidence>
<keyword evidence="4" id="KW-0653">Protein transport</keyword>
<dbReference type="GO" id="GO:0031080">
    <property type="term" value="C:nuclear pore outer ring"/>
    <property type="evidence" value="ECO:0007669"/>
    <property type="project" value="TreeGrafter"/>
</dbReference>
<evidence type="ECO:0000313" key="8">
    <source>
        <dbReference type="EMBL" id="CDR42847.1"/>
    </source>
</evidence>
<dbReference type="AlphaFoldDB" id="A0A061B7H1"/>
<proteinExistence type="predicted"/>
<dbReference type="Pfam" id="PF03177">
    <property type="entry name" value="Nucleoporin_C"/>
    <property type="match status" value="1"/>
</dbReference>
<dbReference type="GO" id="GO:0006606">
    <property type="term" value="P:protein import into nucleus"/>
    <property type="evidence" value="ECO:0007669"/>
    <property type="project" value="TreeGrafter"/>
</dbReference>
<gene>
    <name evidence="8" type="ORF">RHTO0S_07e04742g</name>
</gene>
<evidence type="ECO:0000256" key="6">
    <source>
        <dbReference type="ARBA" id="ARBA00023242"/>
    </source>
</evidence>
<evidence type="ECO:0000256" key="2">
    <source>
        <dbReference type="ARBA" id="ARBA00022448"/>
    </source>
</evidence>
<dbReference type="PANTHER" id="PTHR13405:SF11">
    <property type="entry name" value="NUCLEAR PORE COMPLEX PROTEIN NUP133"/>
    <property type="match status" value="1"/>
</dbReference>
<dbReference type="GO" id="GO:0016973">
    <property type="term" value="P:poly(A)+ mRNA export from nucleus"/>
    <property type="evidence" value="ECO:0007669"/>
    <property type="project" value="TreeGrafter"/>
</dbReference>
<keyword evidence="6" id="KW-0539">Nucleus</keyword>